<comment type="caution">
    <text evidence="1">The sequence shown here is derived from an EMBL/GenBank/DDBJ whole genome shotgun (WGS) entry which is preliminary data.</text>
</comment>
<accession>A0AAP0P444</accession>
<sequence>MSRSADCYPESFISVEECLFRCIFGGGNGNSSTSGCSNLVLVVYDIRELIRGKDPINFCYISKTWNDKADAIAKLA</sequence>
<reference evidence="1 2" key="1">
    <citation type="submission" date="2024-01" db="EMBL/GenBank/DDBJ databases">
        <title>Genome assemblies of Stephania.</title>
        <authorList>
            <person name="Yang L."/>
        </authorList>
    </citation>
    <scope>NUCLEOTIDE SEQUENCE [LARGE SCALE GENOMIC DNA]</scope>
    <source>
        <strain evidence="1">QJT</strain>
        <tissue evidence="1">Leaf</tissue>
    </source>
</reference>
<organism evidence="1 2">
    <name type="scientific">Stephania japonica</name>
    <dbReference type="NCBI Taxonomy" id="461633"/>
    <lineage>
        <taxon>Eukaryota</taxon>
        <taxon>Viridiplantae</taxon>
        <taxon>Streptophyta</taxon>
        <taxon>Embryophyta</taxon>
        <taxon>Tracheophyta</taxon>
        <taxon>Spermatophyta</taxon>
        <taxon>Magnoliopsida</taxon>
        <taxon>Ranunculales</taxon>
        <taxon>Menispermaceae</taxon>
        <taxon>Menispermoideae</taxon>
        <taxon>Cissampelideae</taxon>
        <taxon>Stephania</taxon>
    </lineage>
</organism>
<protein>
    <submittedName>
        <fullName evidence="1">Uncharacterized protein</fullName>
    </submittedName>
</protein>
<proteinExistence type="predicted"/>
<gene>
    <name evidence="1" type="ORF">Sjap_009886</name>
</gene>
<dbReference type="EMBL" id="JBBNAE010000004">
    <property type="protein sequence ID" value="KAK9129399.1"/>
    <property type="molecule type" value="Genomic_DNA"/>
</dbReference>
<name>A0AAP0P444_9MAGN</name>
<evidence type="ECO:0000313" key="2">
    <source>
        <dbReference type="Proteomes" id="UP001417504"/>
    </source>
</evidence>
<dbReference type="AlphaFoldDB" id="A0AAP0P444"/>
<dbReference type="Proteomes" id="UP001417504">
    <property type="component" value="Unassembled WGS sequence"/>
</dbReference>
<keyword evidence="2" id="KW-1185">Reference proteome</keyword>
<evidence type="ECO:0000313" key="1">
    <source>
        <dbReference type="EMBL" id="KAK9129399.1"/>
    </source>
</evidence>